<feature type="compositionally biased region" description="Low complexity" evidence="2">
    <location>
        <begin position="160"/>
        <end position="170"/>
    </location>
</feature>
<protein>
    <submittedName>
        <fullName evidence="3">Uncharacterized protein</fullName>
    </submittedName>
</protein>
<feature type="compositionally biased region" description="Polar residues" evidence="2">
    <location>
        <begin position="257"/>
        <end position="274"/>
    </location>
</feature>
<feature type="region of interest" description="Disordered" evidence="2">
    <location>
        <begin position="674"/>
        <end position="705"/>
    </location>
</feature>
<feature type="compositionally biased region" description="Low complexity" evidence="2">
    <location>
        <begin position="328"/>
        <end position="346"/>
    </location>
</feature>
<dbReference type="Proteomes" id="UP001432027">
    <property type="component" value="Unassembled WGS sequence"/>
</dbReference>
<feature type="compositionally biased region" description="Basic and acidic residues" evidence="2">
    <location>
        <begin position="880"/>
        <end position="897"/>
    </location>
</feature>
<feature type="region of interest" description="Disordered" evidence="2">
    <location>
        <begin position="254"/>
        <end position="274"/>
    </location>
</feature>
<feature type="region of interest" description="Disordered" evidence="2">
    <location>
        <begin position="872"/>
        <end position="897"/>
    </location>
</feature>
<feature type="coiled-coil region" evidence="1">
    <location>
        <begin position="742"/>
        <end position="769"/>
    </location>
</feature>
<evidence type="ECO:0000256" key="2">
    <source>
        <dbReference type="SAM" id="MobiDB-lite"/>
    </source>
</evidence>
<feature type="region of interest" description="Disordered" evidence="2">
    <location>
        <begin position="328"/>
        <end position="440"/>
    </location>
</feature>
<dbReference type="AlphaFoldDB" id="A0AAV5T4N5"/>
<gene>
    <name evidence="3" type="ORF">PENTCL1PPCAC_12107</name>
</gene>
<feature type="compositionally biased region" description="Low complexity" evidence="2">
    <location>
        <begin position="408"/>
        <end position="417"/>
    </location>
</feature>
<feature type="compositionally biased region" description="Polar residues" evidence="2">
    <location>
        <begin position="1"/>
        <end position="10"/>
    </location>
</feature>
<reference evidence="3" key="1">
    <citation type="submission" date="2023-10" db="EMBL/GenBank/DDBJ databases">
        <title>Genome assembly of Pristionchus species.</title>
        <authorList>
            <person name="Yoshida K."/>
            <person name="Sommer R.J."/>
        </authorList>
    </citation>
    <scope>NUCLEOTIDE SEQUENCE</scope>
    <source>
        <strain evidence="3">RS0144</strain>
    </source>
</reference>
<keyword evidence="4" id="KW-1185">Reference proteome</keyword>
<comment type="caution">
    <text evidence="3">The sequence shown here is derived from an EMBL/GenBank/DDBJ whole genome shotgun (WGS) entry which is preliminary data.</text>
</comment>
<dbReference type="EMBL" id="BTSX01000003">
    <property type="protein sequence ID" value="GMS89932.1"/>
    <property type="molecule type" value="Genomic_DNA"/>
</dbReference>
<name>A0AAV5T4N5_9BILA</name>
<keyword evidence="1" id="KW-0175">Coiled coil</keyword>
<accession>A0AAV5T4N5</accession>
<feature type="non-terminal residue" evidence="3">
    <location>
        <position position="1"/>
    </location>
</feature>
<feature type="region of interest" description="Disordered" evidence="2">
    <location>
        <begin position="477"/>
        <end position="530"/>
    </location>
</feature>
<evidence type="ECO:0000256" key="1">
    <source>
        <dbReference type="SAM" id="Coils"/>
    </source>
</evidence>
<feature type="compositionally biased region" description="Basic and acidic residues" evidence="2">
    <location>
        <begin position="490"/>
        <end position="516"/>
    </location>
</feature>
<organism evidence="3 4">
    <name type="scientific">Pristionchus entomophagus</name>
    <dbReference type="NCBI Taxonomy" id="358040"/>
    <lineage>
        <taxon>Eukaryota</taxon>
        <taxon>Metazoa</taxon>
        <taxon>Ecdysozoa</taxon>
        <taxon>Nematoda</taxon>
        <taxon>Chromadorea</taxon>
        <taxon>Rhabditida</taxon>
        <taxon>Rhabditina</taxon>
        <taxon>Diplogasteromorpha</taxon>
        <taxon>Diplogasteroidea</taxon>
        <taxon>Neodiplogasteridae</taxon>
        <taxon>Pristionchus</taxon>
    </lineage>
</organism>
<feature type="region of interest" description="Disordered" evidence="2">
    <location>
        <begin position="959"/>
        <end position="1000"/>
    </location>
</feature>
<evidence type="ECO:0000313" key="4">
    <source>
        <dbReference type="Proteomes" id="UP001432027"/>
    </source>
</evidence>
<feature type="region of interest" description="Disordered" evidence="2">
    <location>
        <begin position="1"/>
        <end position="20"/>
    </location>
</feature>
<proteinExistence type="predicted"/>
<feature type="region of interest" description="Disordered" evidence="2">
    <location>
        <begin position="25"/>
        <end position="171"/>
    </location>
</feature>
<feature type="compositionally biased region" description="Low complexity" evidence="2">
    <location>
        <begin position="40"/>
        <end position="57"/>
    </location>
</feature>
<sequence>DAAQYSTSTREPIGLPSISTFTPLINSNNGFRDQESPRFAASHTTVTTAAGASSTDSKPFSASISFAPLNAKQQPQPTPKRDPPPHPTAGPAAIFHTEPVAKKKSPLKKSSPIPKNGPPPAKKIALTPQSPPKNGSNGGSGMPALEAALRSPGDVDVARRPAGGAMMAPGAPGGANLAQRGVHPAVAVSRSLEFTLEGLSPFNPNEECALMAGPTSNGNNGYGYAPSPSNGHRGYFGETPRDSPLTLAPLEPLTTTFSTHSPAPQNGSNSYFPDWSNPSLASPMTLPPLNTIFSGHSSIDQPHSSSQFSASPISAYSAASPSASLLSISVQQQHHQQQAAAHQAAARPHSRPGADYGHYSGPLSHQSSSSVLWEEPPPPPTPTTHAEGAAGGGGGPKSAPLWMGSRDGQQPSAAGAPPRRPSLRLPHKIVPDGKGLRPQDPAYEKVQQILSKAAESEAAARKAANERRGMEKMAMPVVRSGGNGVGGGNDMREGGDKSLIDEEERKKKKREAQNEARRKKRAEKVEKDRMDRTVAAETGQLLLPVRQVPMHPHHHHHPHLLLQHPGPRPMQQQMMQPLQPPMRKMTDSGDVNCSITASINAVVHLDSGVPPDPSRAASAALAARSRLGAAAAAGEDSFSELRAAMLAEERPLVIRKESTSTAPPSAAANSTIVRQLQHPPSHRPAPSSSSMQHLQQPHPMQRKLSNGVRKAREGLMKEYQRSLGSSVNPGTSSRFLEVVMATRAVEEAQKKAELELERMQLRCAQLAEMTKLQHDTLQMHLKKITNGEDTTGLATSAREIQQQQPGMVMREGFSLRTLALLDEEIRCRRAGVDPSSSSLLSRRVSIAAVLTPPMAPATALRLEMKRELKVETTTASTMTDQEKEQPHAARTRAHDQSTRPLERCYLAGAKELLAEGYAVRDGGSVVRPREGSLGGRGVSVQMVDVEGRVWNEAFPPRLSNGVQHSHHQRRLNEDGEVMGVDGERSSGRVLRSAHRQTGYH</sequence>
<evidence type="ECO:0000313" key="3">
    <source>
        <dbReference type="EMBL" id="GMS89932.1"/>
    </source>
</evidence>